<organism evidence="1 2">
    <name type="scientific">Smallanthus sonchifolius</name>
    <dbReference type="NCBI Taxonomy" id="185202"/>
    <lineage>
        <taxon>Eukaryota</taxon>
        <taxon>Viridiplantae</taxon>
        <taxon>Streptophyta</taxon>
        <taxon>Embryophyta</taxon>
        <taxon>Tracheophyta</taxon>
        <taxon>Spermatophyta</taxon>
        <taxon>Magnoliopsida</taxon>
        <taxon>eudicotyledons</taxon>
        <taxon>Gunneridae</taxon>
        <taxon>Pentapetalae</taxon>
        <taxon>asterids</taxon>
        <taxon>campanulids</taxon>
        <taxon>Asterales</taxon>
        <taxon>Asteraceae</taxon>
        <taxon>Asteroideae</taxon>
        <taxon>Heliantheae alliance</taxon>
        <taxon>Millerieae</taxon>
        <taxon>Smallanthus</taxon>
    </lineage>
</organism>
<name>A0ACB8ZCJ3_9ASTR</name>
<sequence length="148" mass="15402">MQDHFLSCFLLVLVPFPSTYTIRMQKLVSAIFSNMMPCVTIVAAATYVLPAAFGEWGGFGADEAVERTRFGGETAVGTDDGVGPEGVVEGDSFSGGESVEAGGGVGLGAGDGEVTMDKRVKGVPGGLKTLIIESTVMSMSGRQRCKNR</sequence>
<protein>
    <submittedName>
        <fullName evidence="1">Uncharacterized protein</fullName>
    </submittedName>
</protein>
<proteinExistence type="predicted"/>
<dbReference type="Proteomes" id="UP001056120">
    <property type="component" value="Linkage Group LG26"/>
</dbReference>
<evidence type="ECO:0000313" key="2">
    <source>
        <dbReference type="Proteomes" id="UP001056120"/>
    </source>
</evidence>
<reference evidence="2" key="1">
    <citation type="journal article" date="2022" name="Mol. Ecol. Resour.">
        <title>The genomes of chicory, endive, great burdock and yacon provide insights into Asteraceae palaeo-polyploidization history and plant inulin production.</title>
        <authorList>
            <person name="Fan W."/>
            <person name="Wang S."/>
            <person name="Wang H."/>
            <person name="Wang A."/>
            <person name="Jiang F."/>
            <person name="Liu H."/>
            <person name="Zhao H."/>
            <person name="Xu D."/>
            <person name="Zhang Y."/>
        </authorList>
    </citation>
    <scope>NUCLEOTIDE SEQUENCE [LARGE SCALE GENOMIC DNA]</scope>
    <source>
        <strain evidence="2">cv. Yunnan</strain>
    </source>
</reference>
<reference evidence="1 2" key="2">
    <citation type="journal article" date="2022" name="Mol. Ecol. Resour.">
        <title>The genomes of chicory, endive, great burdock and yacon provide insights into Asteraceae paleo-polyploidization history and plant inulin production.</title>
        <authorList>
            <person name="Fan W."/>
            <person name="Wang S."/>
            <person name="Wang H."/>
            <person name="Wang A."/>
            <person name="Jiang F."/>
            <person name="Liu H."/>
            <person name="Zhao H."/>
            <person name="Xu D."/>
            <person name="Zhang Y."/>
        </authorList>
    </citation>
    <scope>NUCLEOTIDE SEQUENCE [LARGE SCALE GENOMIC DNA]</scope>
    <source>
        <strain evidence="2">cv. Yunnan</strain>
        <tissue evidence="1">Leaves</tissue>
    </source>
</reference>
<comment type="caution">
    <text evidence="1">The sequence shown here is derived from an EMBL/GenBank/DDBJ whole genome shotgun (WGS) entry which is preliminary data.</text>
</comment>
<gene>
    <name evidence="1" type="ORF">L1987_78213</name>
</gene>
<evidence type="ECO:0000313" key="1">
    <source>
        <dbReference type="EMBL" id="KAI3695221.1"/>
    </source>
</evidence>
<dbReference type="EMBL" id="CM042043">
    <property type="protein sequence ID" value="KAI3695221.1"/>
    <property type="molecule type" value="Genomic_DNA"/>
</dbReference>
<accession>A0ACB8ZCJ3</accession>
<keyword evidence="2" id="KW-1185">Reference proteome</keyword>